<dbReference type="Proteomes" id="UP000198878">
    <property type="component" value="Unassembled WGS sequence"/>
</dbReference>
<dbReference type="PANTHER" id="PTHR24291:SF50">
    <property type="entry name" value="BIFUNCTIONAL ALBAFLAVENONE MONOOXYGENASE_TERPENE SYNTHASE"/>
    <property type="match status" value="1"/>
</dbReference>
<dbReference type="AlphaFoldDB" id="A0A1H5QNL7"/>
<comment type="cofactor">
    <cofactor evidence="7">
        <name>heme</name>
        <dbReference type="ChEBI" id="CHEBI:30413"/>
    </cofactor>
</comment>
<feature type="compositionally biased region" description="Polar residues" evidence="9">
    <location>
        <begin position="375"/>
        <end position="388"/>
    </location>
</feature>
<feature type="binding site" description="axial binding residue" evidence="7">
    <location>
        <position position="320"/>
    </location>
    <ligand>
        <name>heme</name>
        <dbReference type="ChEBI" id="CHEBI:30413"/>
    </ligand>
    <ligandPart>
        <name>Fe</name>
        <dbReference type="ChEBI" id="CHEBI:18248"/>
    </ligandPart>
</feature>
<evidence type="ECO:0000256" key="1">
    <source>
        <dbReference type="ARBA" id="ARBA00010617"/>
    </source>
</evidence>
<dbReference type="STRING" id="218821.SAMN05421837_103988"/>
<evidence type="ECO:0000313" key="11">
    <source>
        <dbReference type="Proteomes" id="UP000198878"/>
    </source>
</evidence>
<accession>A0A1H5QNL7</accession>
<dbReference type="InterPro" id="IPR017972">
    <property type="entry name" value="Cyt_P450_CS"/>
</dbReference>
<evidence type="ECO:0000313" key="10">
    <source>
        <dbReference type="EMBL" id="SEF27676.1"/>
    </source>
</evidence>
<dbReference type="Pfam" id="PF00067">
    <property type="entry name" value="p450"/>
    <property type="match status" value="1"/>
</dbReference>
<dbReference type="PROSITE" id="PS00086">
    <property type="entry name" value="CYTOCHROME_P450"/>
    <property type="match status" value="1"/>
</dbReference>
<dbReference type="InterPro" id="IPR001128">
    <property type="entry name" value="Cyt_P450"/>
</dbReference>
<dbReference type="GO" id="GO:0005506">
    <property type="term" value="F:iron ion binding"/>
    <property type="evidence" value="ECO:0007669"/>
    <property type="project" value="InterPro"/>
</dbReference>
<keyword evidence="11" id="KW-1185">Reference proteome</keyword>
<comment type="similarity">
    <text evidence="1 8">Belongs to the cytochrome P450 family.</text>
</comment>
<dbReference type="SUPFAM" id="SSF48264">
    <property type="entry name" value="Cytochrome P450"/>
    <property type="match status" value="1"/>
</dbReference>
<dbReference type="InterPro" id="IPR036396">
    <property type="entry name" value="Cyt_P450_sf"/>
</dbReference>
<gene>
    <name evidence="10" type="ORF">SAMN05421837_103988</name>
</gene>
<dbReference type="InterPro" id="IPR050196">
    <property type="entry name" value="Cytochrome_P450_Monoox"/>
</dbReference>
<evidence type="ECO:0000256" key="6">
    <source>
        <dbReference type="ARBA" id="ARBA00023033"/>
    </source>
</evidence>
<sequence>MDLVAPAVGRGLATCPRSEHRAPRRLLQPLFHPKRLEGYVDGMVSAVRTVLDDWRDGDVLDVPLEMRKLSLRIAVSAFFSNQLPPAVRDQTADDMTAILVGFAQRLARPPLFDLLPTPANRRYKAALRRLRRMAADTVATRRANAQDPGDDFLALLIDGKDARGVPVHSERGEIDQLLTFLVAPTATAGSVLSWALQELATKPGLQERLREEAQTVLVGSPAAAEHLGKLEFTKQVVTETLRMYPSLWFAPLRIVTADTQLGGYDLPAGTVVAFSPYLVQRSAEFYVDPDRFDPDRWDSASLPAPSRQAFIPFGTGARQCIAQDFAFNELVLALATLAAQWRFEPVAGRPLPTRASVNLTPRALYLRVFSRENTEGGTATGVPSSQSAGARPGNRRPTSSPAWQI</sequence>
<evidence type="ECO:0000256" key="8">
    <source>
        <dbReference type="RuleBase" id="RU000461"/>
    </source>
</evidence>
<evidence type="ECO:0000256" key="7">
    <source>
        <dbReference type="PIRSR" id="PIRSR602403-1"/>
    </source>
</evidence>
<keyword evidence="3 7" id="KW-0479">Metal-binding</keyword>
<evidence type="ECO:0000256" key="9">
    <source>
        <dbReference type="SAM" id="MobiDB-lite"/>
    </source>
</evidence>
<protein>
    <submittedName>
        <fullName evidence="10">Pentalenene oxygenase</fullName>
    </submittedName>
</protein>
<keyword evidence="4 8" id="KW-0560">Oxidoreductase</keyword>
<dbReference type="PRINTS" id="PR00465">
    <property type="entry name" value="EP450IV"/>
</dbReference>
<evidence type="ECO:0000256" key="2">
    <source>
        <dbReference type="ARBA" id="ARBA00022617"/>
    </source>
</evidence>
<evidence type="ECO:0000256" key="3">
    <source>
        <dbReference type="ARBA" id="ARBA00022723"/>
    </source>
</evidence>
<dbReference type="PANTHER" id="PTHR24291">
    <property type="entry name" value="CYTOCHROME P450 FAMILY 4"/>
    <property type="match status" value="1"/>
</dbReference>
<feature type="compositionally biased region" description="Polar residues" evidence="9">
    <location>
        <begin position="396"/>
        <end position="405"/>
    </location>
</feature>
<dbReference type="InterPro" id="IPR002403">
    <property type="entry name" value="Cyt_P450_E_grp-IV"/>
</dbReference>
<name>A0A1H5QNL7_9PSEU</name>
<organism evidence="10 11">
    <name type="scientific">Amycolatopsis pretoriensis</name>
    <dbReference type="NCBI Taxonomy" id="218821"/>
    <lineage>
        <taxon>Bacteria</taxon>
        <taxon>Bacillati</taxon>
        <taxon>Actinomycetota</taxon>
        <taxon>Actinomycetes</taxon>
        <taxon>Pseudonocardiales</taxon>
        <taxon>Pseudonocardiaceae</taxon>
        <taxon>Amycolatopsis</taxon>
    </lineage>
</organism>
<evidence type="ECO:0000256" key="5">
    <source>
        <dbReference type="ARBA" id="ARBA00023004"/>
    </source>
</evidence>
<dbReference type="GO" id="GO:0016705">
    <property type="term" value="F:oxidoreductase activity, acting on paired donors, with incorporation or reduction of molecular oxygen"/>
    <property type="evidence" value="ECO:0007669"/>
    <property type="project" value="InterPro"/>
</dbReference>
<dbReference type="GO" id="GO:0004497">
    <property type="term" value="F:monooxygenase activity"/>
    <property type="evidence" value="ECO:0007669"/>
    <property type="project" value="UniProtKB-KW"/>
</dbReference>
<reference evidence="11" key="1">
    <citation type="submission" date="2016-10" db="EMBL/GenBank/DDBJ databases">
        <authorList>
            <person name="Varghese N."/>
            <person name="Submissions S."/>
        </authorList>
    </citation>
    <scope>NUCLEOTIDE SEQUENCE [LARGE SCALE GENOMIC DNA]</scope>
    <source>
        <strain evidence="11">DSM 44654</strain>
    </source>
</reference>
<evidence type="ECO:0000256" key="4">
    <source>
        <dbReference type="ARBA" id="ARBA00023002"/>
    </source>
</evidence>
<dbReference type="GO" id="GO:0020037">
    <property type="term" value="F:heme binding"/>
    <property type="evidence" value="ECO:0007669"/>
    <property type="project" value="InterPro"/>
</dbReference>
<keyword evidence="5 7" id="KW-0408">Iron</keyword>
<proteinExistence type="inferred from homology"/>
<dbReference type="EMBL" id="FNUJ01000003">
    <property type="protein sequence ID" value="SEF27676.1"/>
    <property type="molecule type" value="Genomic_DNA"/>
</dbReference>
<keyword evidence="6 8" id="KW-0503">Monooxygenase</keyword>
<dbReference type="PRINTS" id="PR00385">
    <property type="entry name" value="P450"/>
</dbReference>
<dbReference type="Gene3D" id="1.10.630.10">
    <property type="entry name" value="Cytochrome P450"/>
    <property type="match status" value="1"/>
</dbReference>
<keyword evidence="2 7" id="KW-0349">Heme</keyword>
<feature type="region of interest" description="Disordered" evidence="9">
    <location>
        <begin position="375"/>
        <end position="405"/>
    </location>
</feature>